<evidence type="ECO:0000313" key="2">
    <source>
        <dbReference type="Proteomes" id="UP000288812"/>
    </source>
</evidence>
<dbReference type="AlphaFoldDB" id="A0A437S5W1"/>
<gene>
    <name evidence="1" type="ORF">EF514_07420</name>
</gene>
<organism evidence="1 2">
    <name type="scientific">Anaerosphaera multitolerans</name>
    <dbReference type="NCBI Taxonomy" id="2487351"/>
    <lineage>
        <taxon>Bacteria</taxon>
        <taxon>Bacillati</taxon>
        <taxon>Bacillota</taxon>
        <taxon>Tissierellia</taxon>
        <taxon>Tissierellales</taxon>
        <taxon>Peptoniphilaceae</taxon>
        <taxon>Anaerosphaera</taxon>
    </lineage>
</organism>
<reference evidence="1 2" key="1">
    <citation type="submission" date="2018-11" db="EMBL/GenBank/DDBJ databases">
        <title>Genome sequencing and assembly of Anaerosphaera sp. nov., GS7-6-2.</title>
        <authorList>
            <person name="Rettenmaier R."/>
            <person name="Liebl W."/>
            <person name="Zverlov V."/>
        </authorList>
    </citation>
    <scope>NUCLEOTIDE SEQUENCE [LARGE SCALE GENOMIC DNA]</scope>
    <source>
        <strain evidence="1 2">GS7-6-2</strain>
    </source>
</reference>
<dbReference type="RefSeq" id="WP_127724797.1">
    <property type="nucleotide sequence ID" value="NZ_RLIH01000010.1"/>
</dbReference>
<keyword evidence="2" id="KW-1185">Reference proteome</keyword>
<evidence type="ECO:0000313" key="1">
    <source>
        <dbReference type="EMBL" id="RVU54415.1"/>
    </source>
</evidence>
<name>A0A437S5W1_9FIRM</name>
<protein>
    <submittedName>
        <fullName evidence="1">Uncharacterized protein</fullName>
    </submittedName>
</protein>
<sequence length="70" mass="8265">MRPNIIKNIIKAKQSFFPKELTIKSDVFPKKYIQFSVPEMINEDPDNVCLLVKQIDESKEFIEFFKNVLS</sequence>
<comment type="caution">
    <text evidence="1">The sequence shown here is derived from an EMBL/GenBank/DDBJ whole genome shotgun (WGS) entry which is preliminary data.</text>
</comment>
<dbReference type="Proteomes" id="UP000288812">
    <property type="component" value="Unassembled WGS sequence"/>
</dbReference>
<dbReference type="EMBL" id="RLIH01000010">
    <property type="protein sequence ID" value="RVU54415.1"/>
    <property type="molecule type" value="Genomic_DNA"/>
</dbReference>
<accession>A0A437S5W1</accession>
<proteinExistence type="predicted"/>